<dbReference type="Proteomes" id="UP000800041">
    <property type="component" value="Unassembled WGS sequence"/>
</dbReference>
<proteinExistence type="predicted"/>
<feature type="compositionally biased region" description="Basic and acidic residues" evidence="1">
    <location>
        <begin position="58"/>
        <end position="88"/>
    </location>
</feature>
<dbReference type="Gene3D" id="6.10.280.100">
    <property type="match status" value="1"/>
</dbReference>
<accession>A0A6G1GTI9</accession>
<dbReference type="EMBL" id="ML977170">
    <property type="protein sequence ID" value="KAF1984068.1"/>
    <property type="molecule type" value="Genomic_DNA"/>
</dbReference>
<reference evidence="2" key="1">
    <citation type="journal article" date="2020" name="Stud. Mycol.">
        <title>101 Dothideomycetes genomes: a test case for predicting lifestyles and emergence of pathogens.</title>
        <authorList>
            <person name="Haridas S."/>
            <person name="Albert R."/>
            <person name="Binder M."/>
            <person name="Bloem J."/>
            <person name="Labutti K."/>
            <person name="Salamov A."/>
            <person name="Andreopoulos B."/>
            <person name="Baker S."/>
            <person name="Barry K."/>
            <person name="Bills G."/>
            <person name="Bluhm B."/>
            <person name="Cannon C."/>
            <person name="Castanera R."/>
            <person name="Culley D."/>
            <person name="Daum C."/>
            <person name="Ezra D."/>
            <person name="Gonzalez J."/>
            <person name="Henrissat B."/>
            <person name="Kuo A."/>
            <person name="Liang C."/>
            <person name="Lipzen A."/>
            <person name="Lutzoni F."/>
            <person name="Magnuson J."/>
            <person name="Mondo S."/>
            <person name="Nolan M."/>
            <person name="Ohm R."/>
            <person name="Pangilinan J."/>
            <person name="Park H.-J."/>
            <person name="Ramirez L."/>
            <person name="Alfaro M."/>
            <person name="Sun H."/>
            <person name="Tritt A."/>
            <person name="Yoshinaga Y."/>
            <person name="Zwiers L.-H."/>
            <person name="Turgeon B."/>
            <person name="Goodwin S."/>
            <person name="Spatafora J."/>
            <person name="Crous P."/>
            <person name="Grigoriev I."/>
        </authorList>
    </citation>
    <scope>NUCLEOTIDE SEQUENCE</scope>
    <source>
        <strain evidence="2">CBS 113979</strain>
    </source>
</reference>
<dbReference type="AlphaFoldDB" id="A0A6G1GTI9"/>
<protein>
    <recommendedName>
        <fullName evidence="4">Chaperone/heat shock protein Hsp12</fullName>
    </recommendedName>
</protein>
<keyword evidence="3" id="KW-1185">Reference proteome</keyword>
<gene>
    <name evidence="2" type="ORF">K402DRAFT_423147</name>
</gene>
<feature type="region of interest" description="Disordered" evidence="1">
    <location>
        <begin position="1"/>
        <end position="88"/>
    </location>
</feature>
<evidence type="ECO:0000313" key="2">
    <source>
        <dbReference type="EMBL" id="KAF1984068.1"/>
    </source>
</evidence>
<dbReference type="OrthoDB" id="2348401at2759"/>
<name>A0A6G1GTI9_9PEZI</name>
<dbReference type="InterPro" id="IPR007250">
    <property type="entry name" value="HSP9_HSP12"/>
</dbReference>
<feature type="compositionally biased region" description="Basic and acidic residues" evidence="1">
    <location>
        <begin position="25"/>
        <end position="41"/>
    </location>
</feature>
<evidence type="ECO:0008006" key="4">
    <source>
        <dbReference type="Google" id="ProtNLM"/>
    </source>
</evidence>
<feature type="compositionally biased region" description="Basic and acidic residues" evidence="1">
    <location>
        <begin position="1"/>
        <end position="17"/>
    </location>
</feature>
<dbReference type="Pfam" id="PF04119">
    <property type="entry name" value="HSP9_HSP12"/>
    <property type="match status" value="1"/>
</dbReference>
<dbReference type="PIRSF" id="PIRSF002590">
    <property type="entry name" value="HSP9/HSP12_fun"/>
    <property type="match status" value="1"/>
</dbReference>
<evidence type="ECO:0000313" key="3">
    <source>
        <dbReference type="Proteomes" id="UP000800041"/>
    </source>
</evidence>
<evidence type="ECO:0000256" key="1">
    <source>
        <dbReference type="SAM" id="MobiDB-lite"/>
    </source>
</evidence>
<sequence length="88" mass="9590">MSDFGRKDFSTKAEEKMTPNSSKSTTDKITEGLTDTGDKMARAAPDGSKSDSQSFADKMGRSKDEHVHGGTHESIMDKTKHALGMDKH</sequence>
<organism evidence="2 3">
    <name type="scientific">Aulographum hederae CBS 113979</name>
    <dbReference type="NCBI Taxonomy" id="1176131"/>
    <lineage>
        <taxon>Eukaryota</taxon>
        <taxon>Fungi</taxon>
        <taxon>Dikarya</taxon>
        <taxon>Ascomycota</taxon>
        <taxon>Pezizomycotina</taxon>
        <taxon>Dothideomycetes</taxon>
        <taxon>Pleosporomycetidae</taxon>
        <taxon>Aulographales</taxon>
        <taxon>Aulographaceae</taxon>
    </lineage>
</organism>